<feature type="transmembrane region" description="Helical" evidence="1">
    <location>
        <begin position="174"/>
        <end position="197"/>
    </location>
</feature>
<dbReference type="EMBL" id="MYFO01000001">
    <property type="protein sequence ID" value="TFE91819.1"/>
    <property type="molecule type" value="Genomic_DNA"/>
</dbReference>
<reference evidence="2 3" key="1">
    <citation type="submission" date="2017-03" db="EMBL/GenBank/DDBJ databases">
        <title>Isolation of Levoglucosan Utilizing Bacteria.</title>
        <authorList>
            <person name="Arya A.S."/>
        </authorList>
    </citation>
    <scope>NUCLEOTIDE SEQUENCE [LARGE SCALE GENOMIC DNA]</scope>
    <source>
        <strain evidence="2 3">MEC069</strain>
    </source>
</reference>
<keyword evidence="1" id="KW-1133">Transmembrane helix</keyword>
<feature type="transmembrane region" description="Helical" evidence="1">
    <location>
        <begin position="100"/>
        <end position="133"/>
    </location>
</feature>
<feature type="transmembrane region" description="Helical" evidence="1">
    <location>
        <begin position="145"/>
        <end position="167"/>
    </location>
</feature>
<dbReference type="Proteomes" id="UP000298246">
    <property type="component" value="Unassembled WGS sequence"/>
</dbReference>
<proteinExistence type="predicted"/>
<dbReference type="Pfam" id="PF12730">
    <property type="entry name" value="ABC2_membrane_4"/>
    <property type="match status" value="1"/>
</dbReference>
<keyword evidence="1" id="KW-0472">Membrane</keyword>
<evidence type="ECO:0000256" key="1">
    <source>
        <dbReference type="SAM" id="Phobius"/>
    </source>
</evidence>
<feature type="transmembrane region" description="Helical" evidence="1">
    <location>
        <begin position="58"/>
        <end position="79"/>
    </location>
</feature>
<dbReference type="AlphaFoldDB" id="A0A4Y8QAY7"/>
<evidence type="ECO:0000313" key="3">
    <source>
        <dbReference type="Proteomes" id="UP000298246"/>
    </source>
</evidence>
<protein>
    <submittedName>
        <fullName evidence="2">Uncharacterized protein</fullName>
    </submittedName>
</protein>
<evidence type="ECO:0000313" key="2">
    <source>
        <dbReference type="EMBL" id="TFE91819.1"/>
    </source>
</evidence>
<keyword evidence="3" id="KW-1185">Reference proteome</keyword>
<gene>
    <name evidence="2" type="ORF">B5M42_00840</name>
</gene>
<comment type="caution">
    <text evidence="2">The sequence shown here is derived from an EMBL/GenBank/DDBJ whole genome shotgun (WGS) entry which is preliminary data.</text>
</comment>
<name>A0A4Y8QAY7_9BACL</name>
<dbReference type="RefSeq" id="WP_134748699.1">
    <property type="nucleotide sequence ID" value="NZ_MYFO02000001.1"/>
</dbReference>
<accession>A0A4Y8QAY7</accession>
<dbReference type="OrthoDB" id="1711106at2"/>
<organism evidence="2 3">
    <name type="scientific">Paenibacillus athensensis</name>
    <dbReference type="NCBI Taxonomy" id="1967502"/>
    <lineage>
        <taxon>Bacteria</taxon>
        <taxon>Bacillati</taxon>
        <taxon>Bacillota</taxon>
        <taxon>Bacilli</taxon>
        <taxon>Bacillales</taxon>
        <taxon>Paenibacillaceae</taxon>
        <taxon>Paenibacillus</taxon>
    </lineage>
</organism>
<keyword evidence="1" id="KW-0812">Transmembrane</keyword>
<sequence>MWKASYLNEWSLMWHRKKMIAFAVTSTVLPIVLAVSLQALQPFLGLLAVGSSFPIELLSIYTGIWIPLFLLTVIGDLFPHEYASRTLKLALLRPNSRLHVFVAKAAVLGTAVGGLLAVLAVVTLLCSLFAGIPTNGADLWSMLKAYTAAFVAMLALSAVFVFAAQFFKSAGGFMVFALILYALAKLAPFLSSTFAAFSPTAYTDWHMLWLSSTVPAGRLLTAGAFLLSSCLFFFSLGYYKFERKEV</sequence>
<feature type="transmembrane region" description="Helical" evidence="1">
    <location>
        <begin position="217"/>
        <end position="239"/>
    </location>
</feature>